<dbReference type="RefSeq" id="WP_076543762.1">
    <property type="nucleotide sequence ID" value="NZ_FTNC01000002.1"/>
</dbReference>
<comment type="subcellular location">
    <subcellularLocation>
        <location evidence="1 7">Cell membrane</location>
        <topology evidence="1 7">Multi-pass membrane protein</topology>
    </subcellularLocation>
</comment>
<dbReference type="GO" id="GO:0005886">
    <property type="term" value="C:plasma membrane"/>
    <property type="evidence" value="ECO:0007669"/>
    <property type="project" value="UniProtKB-SubCell"/>
</dbReference>
<feature type="transmembrane region" description="Helical" evidence="7">
    <location>
        <begin position="78"/>
        <end position="97"/>
    </location>
</feature>
<dbReference type="EMBL" id="FTNC01000002">
    <property type="protein sequence ID" value="SIQ21014.1"/>
    <property type="molecule type" value="Genomic_DNA"/>
</dbReference>
<evidence type="ECO:0000256" key="3">
    <source>
        <dbReference type="ARBA" id="ARBA00022475"/>
    </source>
</evidence>
<dbReference type="Proteomes" id="UP000185669">
    <property type="component" value="Unassembled WGS sequence"/>
</dbReference>
<evidence type="ECO:0000256" key="2">
    <source>
        <dbReference type="ARBA" id="ARBA00022448"/>
    </source>
</evidence>
<evidence type="ECO:0000313" key="10">
    <source>
        <dbReference type="Proteomes" id="UP000185669"/>
    </source>
</evidence>
<dbReference type="AlphaFoldDB" id="A0A1N6QWK8"/>
<dbReference type="InterPro" id="IPR050901">
    <property type="entry name" value="BP-dep_ABC_trans_perm"/>
</dbReference>
<organism evidence="9 10">
    <name type="scientific">Halanaerobium kushneri</name>
    <dbReference type="NCBI Taxonomy" id="56779"/>
    <lineage>
        <taxon>Bacteria</taxon>
        <taxon>Bacillati</taxon>
        <taxon>Bacillota</taxon>
        <taxon>Clostridia</taxon>
        <taxon>Halanaerobiales</taxon>
        <taxon>Halanaerobiaceae</taxon>
        <taxon>Halanaerobium</taxon>
    </lineage>
</organism>
<reference evidence="10" key="1">
    <citation type="submission" date="2017-01" db="EMBL/GenBank/DDBJ databases">
        <authorList>
            <person name="Varghese N."/>
            <person name="Submissions S."/>
        </authorList>
    </citation>
    <scope>NUCLEOTIDE SEQUENCE [LARGE SCALE GENOMIC DNA]</scope>
    <source>
        <strain evidence="10">ATCC 700103</strain>
    </source>
</reference>
<evidence type="ECO:0000256" key="7">
    <source>
        <dbReference type="RuleBase" id="RU363032"/>
    </source>
</evidence>
<dbReference type="InterPro" id="IPR035906">
    <property type="entry name" value="MetI-like_sf"/>
</dbReference>
<evidence type="ECO:0000256" key="6">
    <source>
        <dbReference type="ARBA" id="ARBA00023136"/>
    </source>
</evidence>
<dbReference type="PANTHER" id="PTHR32243">
    <property type="entry name" value="MALTOSE TRANSPORT SYSTEM PERMEASE-RELATED"/>
    <property type="match status" value="1"/>
</dbReference>
<keyword evidence="4 7" id="KW-0812">Transmembrane</keyword>
<dbReference type="PANTHER" id="PTHR32243:SF18">
    <property type="entry name" value="INNER MEMBRANE ABC TRANSPORTER PERMEASE PROTEIN YCJP"/>
    <property type="match status" value="1"/>
</dbReference>
<evidence type="ECO:0000256" key="1">
    <source>
        <dbReference type="ARBA" id="ARBA00004651"/>
    </source>
</evidence>
<dbReference type="Gene3D" id="1.10.3720.10">
    <property type="entry name" value="MetI-like"/>
    <property type="match status" value="1"/>
</dbReference>
<evidence type="ECO:0000256" key="5">
    <source>
        <dbReference type="ARBA" id="ARBA00022989"/>
    </source>
</evidence>
<accession>A0A1N6QWK8</accession>
<sequence length="280" mass="30981">MHQKKSTLILKYIALISLTMFILVPFIWLFYSSFRTESAMFSGKFFENPNGLMIKHYFNVFQSGGGTGNFIGYFKNSILIASITTIVVVTISVFGAYSLSRFQLKFKNAFIITMLLSNMFPWVLLVIPIFGLLFSMNLIDSYAGIIFTHIILGLPFSIWLIKGYFDGVPKELDEAAMIDGLGPFQTLIKVILPVAAPGIVVASFYSFMVSWGDFLFVSVISQSMATKTLPIGLNNFFGSTQVAWGSINAATVISIIPTILLFSMLQKWIVEGLTSGAVKG</sequence>
<feature type="transmembrane region" description="Helical" evidence="7">
    <location>
        <begin position="186"/>
        <end position="208"/>
    </location>
</feature>
<evidence type="ECO:0000259" key="8">
    <source>
        <dbReference type="PROSITE" id="PS50928"/>
    </source>
</evidence>
<keyword evidence="3" id="KW-1003">Cell membrane</keyword>
<dbReference type="PROSITE" id="PS50928">
    <property type="entry name" value="ABC_TM1"/>
    <property type="match status" value="1"/>
</dbReference>
<feature type="domain" description="ABC transmembrane type-1" evidence="8">
    <location>
        <begin position="74"/>
        <end position="265"/>
    </location>
</feature>
<feature type="transmembrane region" description="Helical" evidence="7">
    <location>
        <begin position="242"/>
        <end position="265"/>
    </location>
</feature>
<dbReference type="CDD" id="cd06261">
    <property type="entry name" value="TM_PBP2"/>
    <property type="match status" value="1"/>
</dbReference>
<name>A0A1N6QWK8_9FIRM</name>
<keyword evidence="10" id="KW-1185">Reference proteome</keyword>
<dbReference type="SUPFAM" id="SSF161098">
    <property type="entry name" value="MetI-like"/>
    <property type="match status" value="1"/>
</dbReference>
<keyword evidence="2 7" id="KW-0813">Transport</keyword>
<keyword evidence="5 7" id="KW-1133">Transmembrane helix</keyword>
<gene>
    <name evidence="9" type="ORF">SAMN05421834_10288</name>
</gene>
<feature type="transmembrane region" description="Helical" evidence="7">
    <location>
        <begin position="142"/>
        <end position="165"/>
    </location>
</feature>
<keyword evidence="6 7" id="KW-0472">Membrane</keyword>
<feature type="transmembrane region" description="Helical" evidence="7">
    <location>
        <begin position="12"/>
        <end position="31"/>
    </location>
</feature>
<feature type="transmembrane region" description="Helical" evidence="7">
    <location>
        <begin position="109"/>
        <end position="136"/>
    </location>
</feature>
<dbReference type="OrthoDB" id="9794684at2"/>
<protein>
    <submittedName>
        <fullName evidence="9">Carbohydrate ABC transporter membrane protein 2, CUT1 family</fullName>
    </submittedName>
</protein>
<comment type="similarity">
    <text evidence="7">Belongs to the binding-protein-dependent transport system permease family.</text>
</comment>
<evidence type="ECO:0000256" key="4">
    <source>
        <dbReference type="ARBA" id="ARBA00022692"/>
    </source>
</evidence>
<dbReference type="STRING" id="56779.SAMN05421834_10288"/>
<proteinExistence type="inferred from homology"/>
<dbReference type="GO" id="GO:0055085">
    <property type="term" value="P:transmembrane transport"/>
    <property type="evidence" value="ECO:0007669"/>
    <property type="project" value="InterPro"/>
</dbReference>
<dbReference type="InterPro" id="IPR000515">
    <property type="entry name" value="MetI-like"/>
</dbReference>
<evidence type="ECO:0000313" key="9">
    <source>
        <dbReference type="EMBL" id="SIQ21014.1"/>
    </source>
</evidence>
<dbReference type="Pfam" id="PF00528">
    <property type="entry name" value="BPD_transp_1"/>
    <property type="match status" value="1"/>
</dbReference>